<name>A0A183UVQ8_TOXCA</name>
<dbReference type="EMBL" id="UYWY01021331">
    <property type="protein sequence ID" value="VDM43899.1"/>
    <property type="molecule type" value="Genomic_DNA"/>
</dbReference>
<keyword evidence="7 8" id="KW-0807">Transducer</keyword>
<evidence type="ECO:0000256" key="9">
    <source>
        <dbReference type="SAM" id="Phobius"/>
    </source>
</evidence>
<keyword evidence="6 8" id="KW-0675">Receptor</keyword>
<evidence type="ECO:0000256" key="3">
    <source>
        <dbReference type="ARBA" id="ARBA00022989"/>
    </source>
</evidence>
<accession>A0A183UVQ8</accession>
<evidence type="ECO:0000256" key="6">
    <source>
        <dbReference type="ARBA" id="ARBA00023170"/>
    </source>
</evidence>
<feature type="transmembrane region" description="Helical" evidence="9">
    <location>
        <begin position="72"/>
        <end position="95"/>
    </location>
</feature>
<dbReference type="Proteomes" id="UP000050794">
    <property type="component" value="Unassembled WGS sequence"/>
</dbReference>
<feature type="transmembrane region" description="Helical" evidence="9">
    <location>
        <begin position="261"/>
        <end position="286"/>
    </location>
</feature>
<evidence type="ECO:0000313" key="13">
    <source>
        <dbReference type="WBParaSite" id="TCNE_0001257801-mRNA-1"/>
    </source>
</evidence>
<dbReference type="GO" id="GO:0008188">
    <property type="term" value="F:neuropeptide receptor activity"/>
    <property type="evidence" value="ECO:0007669"/>
    <property type="project" value="TreeGrafter"/>
</dbReference>
<dbReference type="SUPFAM" id="SSF81321">
    <property type="entry name" value="Family A G protein-coupled receptor-like"/>
    <property type="match status" value="1"/>
</dbReference>
<dbReference type="Pfam" id="PF00001">
    <property type="entry name" value="7tm_1"/>
    <property type="match status" value="1"/>
</dbReference>
<feature type="transmembrane region" description="Helical" evidence="9">
    <location>
        <begin position="205"/>
        <end position="226"/>
    </location>
</feature>
<evidence type="ECO:0000256" key="2">
    <source>
        <dbReference type="ARBA" id="ARBA00022692"/>
    </source>
</evidence>
<feature type="transmembrane region" description="Helical" evidence="9">
    <location>
        <begin position="36"/>
        <end position="60"/>
    </location>
</feature>
<organism evidence="12 13">
    <name type="scientific">Toxocara canis</name>
    <name type="common">Canine roundworm</name>
    <dbReference type="NCBI Taxonomy" id="6265"/>
    <lineage>
        <taxon>Eukaryota</taxon>
        <taxon>Metazoa</taxon>
        <taxon>Ecdysozoa</taxon>
        <taxon>Nematoda</taxon>
        <taxon>Chromadorea</taxon>
        <taxon>Rhabditida</taxon>
        <taxon>Spirurina</taxon>
        <taxon>Ascaridomorpha</taxon>
        <taxon>Ascaridoidea</taxon>
        <taxon>Toxocaridae</taxon>
        <taxon>Toxocara</taxon>
    </lineage>
</organism>
<evidence type="ECO:0000256" key="7">
    <source>
        <dbReference type="ARBA" id="ARBA00023224"/>
    </source>
</evidence>
<dbReference type="PANTHER" id="PTHR24238:SF77">
    <property type="entry name" value="NEUROPEPTIDE RECEPTOR 22"/>
    <property type="match status" value="1"/>
</dbReference>
<evidence type="ECO:0000313" key="11">
    <source>
        <dbReference type="EMBL" id="VDM43899.1"/>
    </source>
</evidence>
<protein>
    <submittedName>
        <fullName evidence="13">G_PROTEIN_RECEP_F1_2 domain-containing protein</fullName>
    </submittedName>
</protein>
<sequence>MGTQVITNAPNIRVPEDKIEPHFSVPINHSVNAVAIFLYSTLSIVAICGNSLIVLVILYFRRLRTATNILILNLAVADLMISVLCMPFSYWHVIIFTDQRWIFGAIFCKLFAFLQATAVFLSSWTLVAISFDRFTAIMFVMSPWLRLTRRRALYLVAITWTFSLMMAAPLFYVNQIQRRDGVDTCEEYGWQYLESKFGDGITHTYGTLVFSLQYCLPLTVLVISYASIGVKMWNSRVPGVQSSTRCIVNERHESVKKMIRMVLLVSALYACCWLPQNLLINILLPYNPSIVSHPYILYFWWMANTIAMLHSIVNPFVYYTRNARFQEGICYFLRFLPCVE</sequence>
<keyword evidence="12" id="KW-1185">Reference proteome</keyword>
<keyword evidence="2 8" id="KW-0812">Transmembrane</keyword>
<dbReference type="SMART" id="SM01381">
    <property type="entry name" value="7TM_GPCR_Srsx"/>
    <property type="match status" value="1"/>
</dbReference>
<comment type="similarity">
    <text evidence="8">Belongs to the G-protein coupled receptor 1 family.</text>
</comment>
<dbReference type="PANTHER" id="PTHR24238">
    <property type="entry name" value="G-PROTEIN COUPLED RECEPTOR"/>
    <property type="match status" value="1"/>
</dbReference>
<feature type="transmembrane region" description="Helical" evidence="9">
    <location>
        <begin position="101"/>
        <end position="131"/>
    </location>
</feature>
<reference evidence="11 12" key="2">
    <citation type="submission" date="2018-11" db="EMBL/GenBank/DDBJ databases">
        <authorList>
            <consortium name="Pathogen Informatics"/>
        </authorList>
    </citation>
    <scope>NUCLEOTIDE SEQUENCE [LARGE SCALE GENOMIC DNA]</scope>
</reference>
<evidence type="ECO:0000256" key="5">
    <source>
        <dbReference type="ARBA" id="ARBA00023136"/>
    </source>
</evidence>
<dbReference type="Gene3D" id="1.20.1070.10">
    <property type="entry name" value="Rhodopsin 7-helix transmembrane proteins"/>
    <property type="match status" value="1"/>
</dbReference>
<gene>
    <name evidence="11" type="ORF">TCNE_LOCUS12578</name>
</gene>
<dbReference type="PROSITE" id="PS50262">
    <property type="entry name" value="G_PROTEIN_RECEP_F1_2"/>
    <property type="match status" value="1"/>
</dbReference>
<dbReference type="AlphaFoldDB" id="A0A183UVQ8"/>
<reference evidence="13" key="1">
    <citation type="submission" date="2016-06" db="UniProtKB">
        <authorList>
            <consortium name="WormBaseParasite"/>
        </authorList>
    </citation>
    <scope>IDENTIFICATION</scope>
</reference>
<keyword evidence="3 9" id="KW-1133">Transmembrane helix</keyword>
<feature type="transmembrane region" description="Helical" evidence="9">
    <location>
        <begin position="152"/>
        <end position="172"/>
    </location>
</feature>
<dbReference type="GO" id="GO:0005886">
    <property type="term" value="C:plasma membrane"/>
    <property type="evidence" value="ECO:0007669"/>
    <property type="project" value="TreeGrafter"/>
</dbReference>
<dbReference type="PRINTS" id="PR00237">
    <property type="entry name" value="GPCRRHODOPSN"/>
</dbReference>
<dbReference type="WBParaSite" id="TCNE_0001257801-mRNA-1">
    <property type="protein sequence ID" value="TCNE_0001257801-mRNA-1"/>
    <property type="gene ID" value="TCNE_0001257801"/>
</dbReference>
<keyword evidence="5 9" id="KW-0472">Membrane</keyword>
<evidence type="ECO:0000259" key="10">
    <source>
        <dbReference type="PROSITE" id="PS50262"/>
    </source>
</evidence>
<evidence type="ECO:0000256" key="4">
    <source>
        <dbReference type="ARBA" id="ARBA00023040"/>
    </source>
</evidence>
<comment type="subcellular location">
    <subcellularLocation>
        <location evidence="1">Membrane</location>
        <topology evidence="1">Multi-pass membrane protein</topology>
    </subcellularLocation>
</comment>
<feature type="transmembrane region" description="Helical" evidence="9">
    <location>
        <begin position="298"/>
        <end position="319"/>
    </location>
</feature>
<dbReference type="InterPro" id="IPR017452">
    <property type="entry name" value="GPCR_Rhodpsn_7TM"/>
</dbReference>
<dbReference type="InterPro" id="IPR000276">
    <property type="entry name" value="GPCR_Rhodpsn"/>
</dbReference>
<proteinExistence type="inferred from homology"/>
<evidence type="ECO:0000256" key="1">
    <source>
        <dbReference type="ARBA" id="ARBA00004141"/>
    </source>
</evidence>
<dbReference type="PROSITE" id="PS00237">
    <property type="entry name" value="G_PROTEIN_RECEP_F1_1"/>
    <property type="match status" value="1"/>
</dbReference>
<evidence type="ECO:0000256" key="8">
    <source>
        <dbReference type="RuleBase" id="RU000688"/>
    </source>
</evidence>
<feature type="domain" description="G-protein coupled receptors family 1 profile" evidence="10">
    <location>
        <begin position="49"/>
        <end position="318"/>
    </location>
</feature>
<evidence type="ECO:0000313" key="12">
    <source>
        <dbReference type="Proteomes" id="UP000050794"/>
    </source>
</evidence>
<keyword evidence="4 8" id="KW-0297">G-protein coupled receptor</keyword>